<evidence type="ECO:0000313" key="2">
    <source>
        <dbReference type="Proteomes" id="UP000789525"/>
    </source>
</evidence>
<evidence type="ECO:0000313" key="1">
    <source>
        <dbReference type="EMBL" id="CAG8616978.1"/>
    </source>
</evidence>
<gene>
    <name evidence="1" type="ORF">ACOLOM_LOCUS7204</name>
</gene>
<accession>A0ACA9MWR9</accession>
<protein>
    <submittedName>
        <fullName evidence="1">10613_t:CDS:1</fullName>
    </submittedName>
</protein>
<dbReference type="Proteomes" id="UP000789525">
    <property type="component" value="Unassembled WGS sequence"/>
</dbReference>
<proteinExistence type="predicted"/>
<sequence length="680" mass="77361">MNLPSDILIKVFEELRKDTASLHSCALVNRLWCENALIFLWLQPFKSLEKCRRDDLSNNRSWNERATCLVQTYSSCIQYQDTLSTDRHRSTLRQPLQHKPPTFNYLQYLKSLDIGEFSNALLGMAENTQGKRNHHNDRFMSSHHENDSSNMSIFGHTKTAAAKPQRLGYNKLISAIADAASSNNTNVTSSRARADIYNRTILGKLLRNPSITLKTLSISNQMEPYSWLHSLLSSTNYHLANLSKFSCTTACNAELYTTLSKSVVNLRKIKIWMDYYPPVNINNQKNPLKGGMDSLEAQVEGIAILIRSQKNLHHFELGYCGLGLDDIITALNTQVHSLRTITFVRVDFKDWCSLLKLTSETKLDLLMLNSCYYLPNCDSNLSNSDGQLKSRITNIVVSSAPSGILESLIHRANTSLEELEISHISALPTTNTITSFIHHHPPPHNILETISLYCPNLIIARLYIDTTTISKLPLFMSSCINLKCLTIFGPRYPEINVDDLFRAMSAISANNLEKLAIRSCWTFTAESLELFLESFSKLKKFEILWSCCVDNEHFKVLLDRFWCGGDYYHSGGGLRKRGGGGKYGKYGKKNGGSRRYTSSEGFMMKDIRSKNKRGKHNENGCKCGVNGKERHYGGWQERYLHQTKSSSKLEDLRIQTKHIINVELIKQIQRVVGCVRVWNW</sequence>
<reference evidence="1" key="1">
    <citation type="submission" date="2021-06" db="EMBL/GenBank/DDBJ databases">
        <authorList>
            <person name="Kallberg Y."/>
            <person name="Tangrot J."/>
            <person name="Rosling A."/>
        </authorList>
    </citation>
    <scope>NUCLEOTIDE SEQUENCE</scope>
    <source>
        <strain evidence="1">CL356</strain>
    </source>
</reference>
<name>A0ACA9MWR9_9GLOM</name>
<comment type="caution">
    <text evidence="1">The sequence shown here is derived from an EMBL/GenBank/DDBJ whole genome shotgun (WGS) entry which is preliminary data.</text>
</comment>
<dbReference type="EMBL" id="CAJVPT010016156">
    <property type="protein sequence ID" value="CAG8616978.1"/>
    <property type="molecule type" value="Genomic_DNA"/>
</dbReference>
<organism evidence="1 2">
    <name type="scientific">Acaulospora colombiana</name>
    <dbReference type="NCBI Taxonomy" id="27376"/>
    <lineage>
        <taxon>Eukaryota</taxon>
        <taxon>Fungi</taxon>
        <taxon>Fungi incertae sedis</taxon>
        <taxon>Mucoromycota</taxon>
        <taxon>Glomeromycotina</taxon>
        <taxon>Glomeromycetes</taxon>
        <taxon>Diversisporales</taxon>
        <taxon>Acaulosporaceae</taxon>
        <taxon>Acaulospora</taxon>
    </lineage>
</organism>
<keyword evidence="2" id="KW-1185">Reference proteome</keyword>